<protein>
    <submittedName>
        <fullName evidence="1">Uncharacterized protein</fullName>
    </submittedName>
</protein>
<dbReference type="AlphaFoldDB" id="A0A655IX56"/>
<proteinExistence type="predicted"/>
<reference evidence="1 2" key="1">
    <citation type="submission" date="2015-03" db="EMBL/GenBank/DDBJ databases">
        <authorList>
            <consortium name="Pathogen Informatics"/>
        </authorList>
    </citation>
    <scope>NUCLEOTIDE SEQUENCE [LARGE SCALE GENOMIC DNA]</scope>
    <source>
        <strain evidence="1 2">M09401471</strain>
    </source>
</reference>
<gene>
    <name evidence="1" type="ORF">ERS007720_02100</name>
</gene>
<organism evidence="1 2">
    <name type="scientific">Mycobacterium tuberculosis</name>
    <dbReference type="NCBI Taxonomy" id="1773"/>
    <lineage>
        <taxon>Bacteria</taxon>
        <taxon>Bacillati</taxon>
        <taxon>Actinomycetota</taxon>
        <taxon>Actinomycetes</taxon>
        <taxon>Mycobacteriales</taxon>
        <taxon>Mycobacteriaceae</taxon>
        <taxon>Mycobacterium</taxon>
        <taxon>Mycobacterium tuberculosis complex</taxon>
    </lineage>
</organism>
<name>A0A655IX56_MYCTX</name>
<evidence type="ECO:0000313" key="2">
    <source>
        <dbReference type="Proteomes" id="UP000044938"/>
    </source>
</evidence>
<evidence type="ECO:0000313" key="1">
    <source>
        <dbReference type="EMBL" id="COW23868.1"/>
    </source>
</evidence>
<sequence>MPSNRVPVSTIRPLVSRIEGIGSWWRTPISKSLGSWAGVTLTAPVPNSGSTCSSATMASSRSTNGCARLVPTR</sequence>
<dbReference type="Proteomes" id="UP000044938">
    <property type="component" value="Unassembled WGS sequence"/>
</dbReference>
<accession>A0A655IX56</accession>
<dbReference type="EMBL" id="CSAJ01000249">
    <property type="protein sequence ID" value="COW23868.1"/>
    <property type="molecule type" value="Genomic_DNA"/>
</dbReference>